<keyword evidence="4" id="KW-1003">Cell membrane</keyword>
<dbReference type="PANTHER" id="PTHR14353:SF8">
    <property type="entry name" value="MARCKS-RELATED PROTEIN"/>
    <property type="match status" value="1"/>
</dbReference>
<feature type="compositionally biased region" description="Basic and acidic residues" evidence="10">
    <location>
        <begin position="316"/>
        <end position="336"/>
    </location>
</feature>
<feature type="region of interest" description="Disordered" evidence="10">
    <location>
        <begin position="176"/>
        <end position="203"/>
    </location>
</feature>
<evidence type="ECO:0008006" key="13">
    <source>
        <dbReference type="Google" id="ProtNLM"/>
    </source>
</evidence>
<feature type="compositionally biased region" description="Low complexity" evidence="10">
    <location>
        <begin position="341"/>
        <end position="350"/>
    </location>
</feature>
<dbReference type="GO" id="GO:0005516">
    <property type="term" value="F:calmodulin binding"/>
    <property type="evidence" value="ECO:0007669"/>
    <property type="project" value="InterPro"/>
</dbReference>
<dbReference type="AlphaFoldDB" id="A0A803W002"/>
<organism evidence="11 12">
    <name type="scientific">Ficedula albicollis</name>
    <name type="common">Collared flycatcher</name>
    <name type="synonym">Muscicapa albicollis</name>
    <dbReference type="NCBI Taxonomy" id="59894"/>
    <lineage>
        <taxon>Eukaryota</taxon>
        <taxon>Metazoa</taxon>
        <taxon>Chordata</taxon>
        <taxon>Craniata</taxon>
        <taxon>Vertebrata</taxon>
        <taxon>Euteleostomi</taxon>
        <taxon>Archelosauria</taxon>
        <taxon>Archosauria</taxon>
        <taxon>Dinosauria</taxon>
        <taxon>Saurischia</taxon>
        <taxon>Theropoda</taxon>
        <taxon>Coelurosauria</taxon>
        <taxon>Aves</taxon>
        <taxon>Neognathae</taxon>
        <taxon>Neoaves</taxon>
        <taxon>Telluraves</taxon>
        <taxon>Australaves</taxon>
        <taxon>Passeriformes</taxon>
        <taxon>Muscicapidae</taxon>
        <taxon>Ficedula</taxon>
    </lineage>
</organism>
<feature type="compositionally biased region" description="Low complexity" evidence="10">
    <location>
        <begin position="519"/>
        <end position="531"/>
    </location>
</feature>
<keyword evidence="9" id="KW-0449">Lipoprotein</keyword>
<evidence type="ECO:0000256" key="7">
    <source>
        <dbReference type="ARBA" id="ARBA00023136"/>
    </source>
</evidence>
<dbReference type="Ensembl" id="ENSFALT00000038175.1">
    <property type="protein sequence ID" value="ENSFALP00000028308.1"/>
    <property type="gene ID" value="ENSFALG00000025151.1"/>
</dbReference>
<dbReference type="GO" id="GO:0005737">
    <property type="term" value="C:cytoplasm"/>
    <property type="evidence" value="ECO:0007669"/>
    <property type="project" value="TreeGrafter"/>
</dbReference>
<dbReference type="PRINTS" id="PR00963">
    <property type="entry name" value="MARCKS"/>
</dbReference>
<dbReference type="GO" id="GO:0007015">
    <property type="term" value="P:actin filament organization"/>
    <property type="evidence" value="ECO:0007669"/>
    <property type="project" value="TreeGrafter"/>
</dbReference>
<evidence type="ECO:0000256" key="4">
    <source>
        <dbReference type="ARBA" id="ARBA00022475"/>
    </source>
</evidence>
<evidence type="ECO:0000256" key="2">
    <source>
        <dbReference type="ARBA" id="ARBA00004245"/>
    </source>
</evidence>
<feature type="compositionally biased region" description="Polar residues" evidence="10">
    <location>
        <begin position="573"/>
        <end position="584"/>
    </location>
</feature>
<dbReference type="GO" id="GO:0007417">
    <property type="term" value="P:central nervous system development"/>
    <property type="evidence" value="ECO:0007669"/>
    <property type="project" value="TreeGrafter"/>
</dbReference>
<dbReference type="Proteomes" id="UP000016665">
    <property type="component" value="Chromosome 23"/>
</dbReference>
<reference evidence="11" key="3">
    <citation type="submission" date="2025-09" db="UniProtKB">
        <authorList>
            <consortium name="Ensembl"/>
        </authorList>
    </citation>
    <scope>IDENTIFICATION</scope>
</reference>
<keyword evidence="6" id="KW-0519">Myristate</keyword>
<dbReference type="GeneTree" id="ENSGT00730000111349"/>
<feature type="compositionally biased region" description="Basic residues" evidence="10">
    <location>
        <begin position="465"/>
        <end position="476"/>
    </location>
</feature>
<accession>A0A803W002</accession>
<dbReference type="PANTHER" id="PTHR14353">
    <property type="entry name" value="MYRISTOYLATED ALANINE-RICH C-KINASE SUBSTRATE MARCKS"/>
    <property type="match status" value="1"/>
</dbReference>
<evidence type="ECO:0000256" key="6">
    <source>
        <dbReference type="ARBA" id="ARBA00022707"/>
    </source>
</evidence>
<evidence type="ECO:0000256" key="10">
    <source>
        <dbReference type="SAM" id="MobiDB-lite"/>
    </source>
</evidence>
<reference evidence="11" key="2">
    <citation type="submission" date="2025-08" db="UniProtKB">
        <authorList>
            <consortium name="Ensembl"/>
        </authorList>
    </citation>
    <scope>IDENTIFICATION</scope>
</reference>
<evidence type="ECO:0000256" key="1">
    <source>
        <dbReference type="ARBA" id="ARBA00004193"/>
    </source>
</evidence>
<evidence type="ECO:0000313" key="12">
    <source>
        <dbReference type="Proteomes" id="UP000016665"/>
    </source>
</evidence>
<evidence type="ECO:0000256" key="8">
    <source>
        <dbReference type="ARBA" id="ARBA00023212"/>
    </source>
</evidence>
<feature type="compositionally biased region" description="Basic and acidic residues" evidence="10">
    <location>
        <begin position="383"/>
        <end position="397"/>
    </location>
</feature>
<feature type="region of interest" description="Disordered" evidence="10">
    <location>
        <begin position="316"/>
        <end position="584"/>
    </location>
</feature>
<evidence type="ECO:0000313" key="11">
    <source>
        <dbReference type="Ensembl" id="ENSFALP00000028308.1"/>
    </source>
</evidence>
<sequence length="584" mass="59599">MRNRDPAEEGAALRQGWSSSAVHSIPAGAAVGSGGCSSFCDHRNKGKTLILQILLSPHPRPRVFAPLGGGAGVGHRPGAAPPQLGAAKNSSASSRRCCSRNQPCKRDRNSISRVRQELLTPAGAEMCPPCRDSVPSGIWGARSAGSPVGLCPRCPPGSLPSAPGVLKAWRSRRETRSGLRRQRGLCHPPVSPAGRSGGTERSGDGFWGVLGPQRQRGGTPCRNSGWIWLLHAFPHPGANGPVPPLARADSNIASPPNLGSASSPRGGLPVPSRCASPAAPPPGGPPVPSRCASPAACAIPAAAVCISCIFKEKKPHTEEEKLGAGKTGCGDRHGHPTELQSSRGSGSIPGRIGGGRGCAGEEEREPAGSGAVYNRTTALAAGEAREGRDGDSSEENGHVIYNGDMTPKAGVEVAPQNGNGSAEPPKEESEGEAGGADSIEPAPAAADSGDPKGEGAAAAKDAPNKKKKKFSFKKSFKLSGISFRKNKKEAGDSSGSSPSEEQGKSEETPPGGLQPSAPPEEGAAEEPSGAGAEPGDGGEAAGSKEEQEEEEKQQQGGESQADTAKPEEASKTAEPTTSPEQKEE</sequence>
<dbReference type="Pfam" id="PF02063">
    <property type="entry name" value="MARCKS"/>
    <property type="match status" value="1"/>
</dbReference>
<feature type="region of interest" description="Disordered" evidence="10">
    <location>
        <begin position="241"/>
        <end position="292"/>
    </location>
</feature>
<dbReference type="GO" id="GO:0051015">
    <property type="term" value="F:actin filament binding"/>
    <property type="evidence" value="ECO:0007669"/>
    <property type="project" value="TreeGrafter"/>
</dbReference>
<keyword evidence="8" id="KW-0206">Cytoskeleton</keyword>
<proteinExistence type="inferred from homology"/>
<dbReference type="GO" id="GO:0005886">
    <property type="term" value="C:plasma membrane"/>
    <property type="evidence" value="ECO:0007669"/>
    <property type="project" value="UniProtKB-SubCell"/>
</dbReference>
<keyword evidence="12" id="KW-1185">Reference proteome</keyword>
<comment type="similarity">
    <text evidence="3">Belongs to the MARCKS family.</text>
</comment>
<keyword evidence="5" id="KW-0963">Cytoplasm</keyword>
<evidence type="ECO:0000256" key="9">
    <source>
        <dbReference type="ARBA" id="ARBA00023288"/>
    </source>
</evidence>
<reference evidence="11 12" key="1">
    <citation type="journal article" date="2012" name="Nature">
        <title>The genomic landscape of species divergence in Ficedula flycatchers.</title>
        <authorList>
            <person name="Ellegren H."/>
            <person name="Smeds L."/>
            <person name="Burri R."/>
            <person name="Olason P.I."/>
            <person name="Backstrom N."/>
            <person name="Kawakami T."/>
            <person name="Kunstner A."/>
            <person name="Makinen H."/>
            <person name="Nadachowska-Brzyska K."/>
            <person name="Qvarnstrom A."/>
            <person name="Uebbing S."/>
            <person name="Wolf J.B."/>
        </authorList>
    </citation>
    <scope>NUCLEOTIDE SEQUENCE [LARGE SCALE GENOMIC DNA]</scope>
</reference>
<keyword evidence="7" id="KW-0472">Membrane</keyword>
<evidence type="ECO:0000256" key="3">
    <source>
        <dbReference type="ARBA" id="ARBA00006456"/>
    </source>
</evidence>
<comment type="subcellular location">
    <subcellularLocation>
        <location evidence="1">Cell membrane</location>
        <topology evidence="1">Lipid-anchor</topology>
    </subcellularLocation>
    <subcellularLocation>
        <location evidence="2">Cytoplasm</location>
        <location evidence="2">Cytoskeleton</location>
    </subcellularLocation>
</comment>
<dbReference type="GO" id="GO:0005856">
    <property type="term" value="C:cytoskeleton"/>
    <property type="evidence" value="ECO:0007669"/>
    <property type="project" value="UniProtKB-SubCell"/>
</dbReference>
<feature type="compositionally biased region" description="Pro residues" evidence="10">
    <location>
        <begin position="278"/>
        <end position="288"/>
    </location>
</feature>
<dbReference type="InterPro" id="IPR002101">
    <property type="entry name" value="MARCKS"/>
</dbReference>
<evidence type="ECO:0000256" key="5">
    <source>
        <dbReference type="ARBA" id="ARBA00022490"/>
    </source>
</evidence>
<name>A0A803W002_FICAL</name>
<protein>
    <recommendedName>
        <fullName evidence="13">MARCKS like 1</fullName>
    </recommendedName>
</protein>
<feature type="compositionally biased region" description="Polar residues" evidence="10">
    <location>
        <begin position="251"/>
        <end position="263"/>
    </location>
</feature>